<dbReference type="Proteomes" id="UP001152759">
    <property type="component" value="Chromosome 8"/>
</dbReference>
<evidence type="ECO:0000256" key="4">
    <source>
        <dbReference type="ARBA" id="ARBA00023242"/>
    </source>
</evidence>
<keyword evidence="10" id="KW-1185">Reference proteome</keyword>
<dbReference type="PRINTS" id="PR00024">
    <property type="entry name" value="HOMEOBOX"/>
</dbReference>
<evidence type="ECO:0000256" key="6">
    <source>
        <dbReference type="RuleBase" id="RU000682"/>
    </source>
</evidence>
<feature type="region of interest" description="Disordered" evidence="7">
    <location>
        <begin position="295"/>
        <end position="398"/>
    </location>
</feature>
<reference evidence="9" key="1">
    <citation type="submission" date="2021-12" db="EMBL/GenBank/DDBJ databases">
        <authorList>
            <person name="King R."/>
        </authorList>
    </citation>
    <scope>NUCLEOTIDE SEQUENCE</scope>
</reference>
<evidence type="ECO:0000256" key="5">
    <source>
        <dbReference type="PROSITE-ProRule" id="PRU00108"/>
    </source>
</evidence>
<dbReference type="InterPro" id="IPR009057">
    <property type="entry name" value="Homeodomain-like_sf"/>
</dbReference>
<feature type="compositionally biased region" description="Low complexity" evidence="7">
    <location>
        <begin position="308"/>
        <end position="347"/>
    </location>
</feature>
<keyword evidence="2 5" id="KW-0238">DNA-binding</keyword>
<dbReference type="Gene3D" id="1.10.10.60">
    <property type="entry name" value="Homeodomain-like"/>
    <property type="match status" value="1"/>
</dbReference>
<dbReference type="PANTHER" id="PTHR45664:SF12">
    <property type="entry name" value="PANCREAS_DUODENUM HOMEOBOX PROTEIN 1"/>
    <property type="match status" value="1"/>
</dbReference>
<keyword evidence="3 5" id="KW-0371">Homeobox</keyword>
<comment type="subcellular location">
    <subcellularLocation>
        <location evidence="1 5 6">Nucleus</location>
    </subcellularLocation>
</comment>
<protein>
    <recommendedName>
        <fullName evidence="8">Homeobox domain-containing protein</fullName>
    </recommendedName>
</protein>
<evidence type="ECO:0000256" key="7">
    <source>
        <dbReference type="SAM" id="MobiDB-lite"/>
    </source>
</evidence>
<dbReference type="InterPro" id="IPR001356">
    <property type="entry name" value="HD"/>
</dbReference>
<feature type="DNA-binding region" description="Homeobox" evidence="5">
    <location>
        <begin position="238"/>
        <end position="297"/>
    </location>
</feature>
<dbReference type="SUPFAM" id="SSF46689">
    <property type="entry name" value="Homeodomain-like"/>
    <property type="match status" value="1"/>
</dbReference>
<gene>
    <name evidence="9" type="ORF">BEMITA_LOCUS12982</name>
</gene>
<feature type="compositionally biased region" description="Basic residues" evidence="7">
    <location>
        <begin position="358"/>
        <end position="370"/>
    </location>
</feature>
<dbReference type="Pfam" id="PF00046">
    <property type="entry name" value="Homeodomain"/>
    <property type="match status" value="1"/>
</dbReference>
<dbReference type="PROSITE" id="PS00027">
    <property type="entry name" value="HOMEOBOX_1"/>
    <property type="match status" value="1"/>
</dbReference>
<evidence type="ECO:0000256" key="3">
    <source>
        <dbReference type="ARBA" id="ARBA00023155"/>
    </source>
</evidence>
<feature type="compositionally biased region" description="Polar residues" evidence="7">
    <location>
        <begin position="383"/>
        <end position="394"/>
    </location>
</feature>
<feature type="region of interest" description="Disordered" evidence="7">
    <location>
        <begin position="209"/>
        <end position="238"/>
    </location>
</feature>
<proteinExistence type="predicted"/>
<feature type="region of interest" description="Disordered" evidence="7">
    <location>
        <begin position="1"/>
        <end position="58"/>
    </location>
</feature>
<dbReference type="GO" id="GO:0000981">
    <property type="term" value="F:DNA-binding transcription factor activity, RNA polymerase II-specific"/>
    <property type="evidence" value="ECO:0007669"/>
    <property type="project" value="InterPro"/>
</dbReference>
<dbReference type="AlphaFoldDB" id="A0A9P0AP37"/>
<dbReference type="PROSITE" id="PS50071">
    <property type="entry name" value="HOMEOBOX_2"/>
    <property type="match status" value="1"/>
</dbReference>
<dbReference type="InterPro" id="IPR017970">
    <property type="entry name" value="Homeobox_CS"/>
</dbReference>
<dbReference type="GO" id="GO:0000978">
    <property type="term" value="F:RNA polymerase II cis-regulatory region sequence-specific DNA binding"/>
    <property type="evidence" value="ECO:0007669"/>
    <property type="project" value="TreeGrafter"/>
</dbReference>
<dbReference type="CDD" id="cd00086">
    <property type="entry name" value="homeodomain"/>
    <property type="match status" value="1"/>
</dbReference>
<evidence type="ECO:0000313" key="10">
    <source>
        <dbReference type="Proteomes" id="UP001152759"/>
    </source>
</evidence>
<evidence type="ECO:0000256" key="1">
    <source>
        <dbReference type="ARBA" id="ARBA00004123"/>
    </source>
</evidence>
<dbReference type="FunFam" id="1.10.10.60:FF:000176">
    <property type="entry name" value="pancreas/duodenum homeobox protein 1"/>
    <property type="match status" value="1"/>
</dbReference>
<keyword evidence="4 5" id="KW-0539">Nucleus</keyword>
<organism evidence="9 10">
    <name type="scientific">Bemisia tabaci</name>
    <name type="common">Sweetpotato whitefly</name>
    <name type="synonym">Aleurodes tabaci</name>
    <dbReference type="NCBI Taxonomy" id="7038"/>
    <lineage>
        <taxon>Eukaryota</taxon>
        <taxon>Metazoa</taxon>
        <taxon>Ecdysozoa</taxon>
        <taxon>Arthropoda</taxon>
        <taxon>Hexapoda</taxon>
        <taxon>Insecta</taxon>
        <taxon>Pterygota</taxon>
        <taxon>Neoptera</taxon>
        <taxon>Paraneoptera</taxon>
        <taxon>Hemiptera</taxon>
        <taxon>Sternorrhyncha</taxon>
        <taxon>Aleyrodoidea</taxon>
        <taxon>Aleyrodidae</taxon>
        <taxon>Aleyrodinae</taxon>
        <taxon>Bemisia</taxon>
    </lineage>
</organism>
<dbReference type="SMART" id="SM00389">
    <property type="entry name" value="HOX"/>
    <property type="match status" value="1"/>
</dbReference>
<dbReference type="PANTHER" id="PTHR45664">
    <property type="entry name" value="PROTEIN ZERKNUELLT 1-RELATED"/>
    <property type="match status" value="1"/>
</dbReference>
<evidence type="ECO:0000313" key="9">
    <source>
        <dbReference type="EMBL" id="CAH0394716.1"/>
    </source>
</evidence>
<evidence type="ECO:0000259" key="8">
    <source>
        <dbReference type="PROSITE" id="PS50071"/>
    </source>
</evidence>
<dbReference type="GO" id="GO:0048513">
    <property type="term" value="P:animal organ development"/>
    <property type="evidence" value="ECO:0007669"/>
    <property type="project" value="UniProtKB-ARBA"/>
</dbReference>
<evidence type="ECO:0000256" key="2">
    <source>
        <dbReference type="ARBA" id="ARBA00023125"/>
    </source>
</evidence>
<accession>A0A9P0AP37</accession>
<sequence>MEATDAALGGALNSGPQWPGYTLKFSGAGARKEDDQEVTTVDPESKRHETSEWSPNAPQELSNRLFLDLDQGYLIAPENASVSDSSGADKSVVVCGWASPNDVAKLCGVHMEQEPKMTVDFKSSVEFKPAVEFKPTMEFKSVAQEFNFEEYVRYSPYRCSPVDMPPLGQLQALPPVQVSQKRPAEEPLEFEIPNFNSQDGFREDSLASLEDAKPARSSTENTSDSLQQDYTVDSVRPSKRTRTAYTSAQLVELEKEFHFNRYLCRPRRIELAQLLSLSERQIKIWFQNRRMKYKKDQKPKATGHQDVSSSSTPTSSNSFNKSFNSDAPSSPISSSSSKTGSPPASSPVNRPTTTIHHQPVHHQPVHHQPVHHQPLPHLPPMPSTHQTSDFTGTFNLDPIPRPQLDVTYDYLNSLPSTTESHFDYSRMSKPVYTQIGHPVEQLPEADTLAKPLLSIGHSYDLLESPYVGHHFNNPVFYDPNPLPTNYYNNLTWGSWCFPPQTVNQYDATRPVITPPRNTFDGEH</sequence>
<dbReference type="GO" id="GO:0005634">
    <property type="term" value="C:nucleus"/>
    <property type="evidence" value="ECO:0007669"/>
    <property type="project" value="UniProtKB-SubCell"/>
</dbReference>
<name>A0A9P0AP37_BEMTA</name>
<dbReference type="EMBL" id="OU963869">
    <property type="protein sequence ID" value="CAH0394716.1"/>
    <property type="molecule type" value="Genomic_DNA"/>
</dbReference>
<feature type="compositionally biased region" description="Polar residues" evidence="7">
    <location>
        <begin position="216"/>
        <end position="231"/>
    </location>
</feature>
<feature type="domain" description="Homeobox" evidence="8">
    <location>
        <begin position="236"/>
        <end position="296"/>
    </location>
</feature>
<dbReference type="InterPro" id="IPR020479">
    <property type="entry name" value="HD_metazoa"/>
</dbReference>
<dbReference type="GO" id="GO:0045944">
    <property type="term" value="P:positive regulation of transcription by RNA polymerase II"/>
    <property type="evidence" value="ECO:0007669"/>
    <property type="project" value="UniProtKB-ARBA"/>
</dbReference>